<dbReference type="PaxDb" id="4081-Solyc06g060650.1.1"/>
<evidence type="ECO:0000256" key="1">
    <source>
        <dbReference type="SAM" id="Phobius"/>
    </source>
</evidence>
<dbReference type="Proteomes" id="UP000004994">
    <property type="component" value="Chromosome 6"/>
</dbReference>
<dbReference type="EnsemblPlants" id="Solyc06g060650.1.1">
    <property type="protein sequence ID" value="Solyc06g060650.1.1.1"/>
    <property type="gene ID" value="Solyc06g060650.1"/>
</dbReference>
<dbReference type="AlphaFoldDB" id="A0A3Q7HQL2"/>
<dbReference type="InParanoid" id="A0A3Q7HQL2"/>
<keyword evidence="1" id="KW-0812">Transmembrane</keyword>
<dbReference type="PANTHER" id="PTHR35307:SF5">
    <property type="entry name" value="PGG DOMAIN-CONTAINING PROTEIN"/>
    <property type="match status" value="1"/>
</dbReference>
<feature type="transmembrane region" description="Helical" evidence="1">
    <location>
        <begin position="67"/>
        <end position="88"/>
    </location>
</feature>
<reference evidence="2" key="2">
    <citation type="submission" date="2019-01" db="UniProtKB">
        <authorList>
            <consortium name="EnsemblPlants"/>
        </authorList>
    </citation>
    <scope>IDENTIFICATION</scope>
    <source>
        <strain evidence="2">cv. Heinz 1706</strain>
    </source>
</reference>
<keyword evidence="1" id="KW-0472">Membrane</keyword>
<dbReference type="Gramene" id="Solyc06g060650.1.1">
    <property type="protein sequence ID" value="Solyc06g060650.1.1.1"/>
    <property type="gene ID" value="Solyc06g060650.1"/>
</dbReference>
<keyword evidence="1" id="KW-1133">Transmembrane helix</keyword>
<protein>
    <submittedName>
        <fullName evidence="2">Uncharacterized protein</fullName>
    </submittedName>
</protein>
<sequence>MDLQGKTSKEILHNFADIAQDYATKDAYSRKLIEVIAANSMYQMSQIILQDSEGIDDQTEAHLFDHISTMIASLLGAICLMLLLKNVLPMP</sequence>
<evidence type="ECO:0000313" key="2">
    <source>
        <dbReference type="EnsemblPlants" id="Solyc06g060650.1.1.1"/>
    </source>
</evidence>
<reference evidence="2" key="1">
    <citation type="journal article" date="2012" name="Nature">
        <title>The tomato genome sequence provides insights into fleshy fruit evolution.</title>
        <authorList>
            <consortium name="Tomato Genome Consortium"/>
        </authorList>
    </citation>
    <scope>NUCLEOTIDE SEQUENCE [LARGE SCALE GENOMIC DNA]</scope>
    <source>
        <strain evidence="2">cv. Heinz 1706</strain>
    </source>
</reference>
<evidence type="ECO:0000313" key="3">
    <source>
        <dbReference type="Proteomes" id="UP000004994"/>
    </source>
</evidence>
<dbReference type="PANTHER" id="PTHR35307">
    <property type="entry name" value="PROTEIN, PUTATIVE-RELATED"/>
    <property type="match status" value="1"/>
</dbReference>
<proteinExistence type="predicted"/>
<name>A0A3Q7HQL2_SOLLC</name>
<organism evidence="2">
    <name type="scientific">Solanum lycopersicum</name>
    <name type="common">Tomato</name>
    <name type="synonym">Lycopersicon esculentum</name>
    <dbReference type="NCBI Taxonomy" id="4081"/>
    <lineage>
        <taxon>Eukaryota</taxon>
        <taxon>Viridiplantae</taxon>
        <taxon>Streptophyta</taxon>
        <taxon>Embryophyta</taxon>
        <taxon>Tracheophyta</taxon>
        <taxon>Spermatophyta</taxon>
        <taxon>Magnoliopsida</taxon>
        <taxon>eudicotyledons</taxon>
        <taxon>Gunneridae</taxon>
        <taxon>Pentapetalae</taxon>
        <taxon>asterids</taxon>
        <taxon>lamiids</taxon>
        <taxon>Solanales</taxon>
        <taxon>Solanaceae</taxon>
        <taxon>Solanoideae</taxon>
        <taxon>Solaneae</taxon>
        <taxon>Solanum</taxon>
        <taxon>Solanum subgen. Lycopersicon</taxon>
    </lineage>
</organism>
<keyword evidence="3" id="KW-1185">Reference proteome</keyword>
<accession>A0A3Q7HQL2</accession>